<keyword evidence="12" id="KW-1185">Reference proteome</keyword>
<keyword evidence="9" id="KW-0472">Membrane</keyword>
<feature type="domain" description="Signal transduction histidine kinase subgroup 3 dimerisation and phosphoacceptor" evidence="10">
    <location>
        <begin position="185"/>
        <end position="249"/>
    </location>
</feature>
<proteinExistence type="predicted"/>
<evidence type="ECO:0000256" key="4">
    <source>
        <dbReference type="ARBA" id="ARBA00022679"/>
    </source>
</evidence>
<evidence type="ECO:0000259" key="10">
    <source>
        <dbReference type="Pfam" id="PF07730"/>
    </source>
</evidence>
<dbReference type="SUPFAM" id="SSF55874">
    <property type="entry name" value="ATPase domain of HSP90 chaperone/DNA topoisomerase II/histidine kinase"/>
    <property type="match status" value="1"/>
</dbReference>
<evidence type="ECO:0000256" key="5">
    <source>
        <dbReference type="ARBA" id="ARBA00022741"/>
    </source>
</evidence>
<dbReference type="GO" id="GO:0016020">
    <property type="term" value="C:membrane"/>
    <property type="evidence" value="ECO:0007669"/>
    <property type="project" value="InterPro"/>
</dbReference>
<keyword evidence="7" id="KW-0067">ATP-binding</keyword>
<dbReference type="PANTHER" id="PTHR24421">
    <property type="entry name" value="NITRATE/NITRITE SENSOR PROTEIN NARX-RELATED"/>
    <property type="match status" value="1"/>
</dbReference>
<dbReference type="GO" id="GO:0005524">
    <property type="term" value="F:ATP binding"/>
    <property type="evidence" value="ECO:0007669"/>
    <property type="project" value="UniProtKB-KW"/>
</dbReference>
<comment type="catalytic activity">
    <reaction evidence="1">
        <text>ATP + protein L-histidine = ADP + protein N-phospho-L-histidine.</text>
        <dbReference type="EC" id="2.7.13.3"/>
    </reaction>
</comment>
<protein>
    <recommendedName>
        <fullName evidence="2">histidine kinase</fullName>
        <ecNumber evidence="2">2.7.13.3</ecNumber>
    </recommendedName>
</protein>
<keyword evidence="5" id="KW-0547">Nucleotide-binding</keyword>
<evidence type="ECO:0000313" key="12">
    <source>
        <dbReference type="Proteomes" id="UP000007177"/>
    </source>
</evidence>
<feature type="transmembrane region" description="Helical" evidence="9">
    <location>
        <begin position="9"/>
        <end position="27"/>
    </location>
</feature>
<dbReference type="Gene3D" id="1.20.5.1930">
    <property type="match status" value="1"/>
</dbReference>
<keyword evidence="3" id="KW-0597">Phosphoprotein</keyword>
<dbReference type="InterPro" id="IPR011712">
    <property type="entry name" value="Sig_transdc_His_kin_sub3_dim/P"/>
</dbReference>
<evidence type="ECO:0000256" key="2">
    <source>
        <dbReference type="ARBA" id="ARBA00012438"/>
    </source>
</evidence>
<reference evidence="12" key="1">
    <citation type="submission" date="2011-07" db="EMBL/GenBank/DDBJ databases">
        <title>Complete genome sequence of Acetobacterium woodii.</title>
        <authorList>
            <person name="Poehlein A."/>
            <person name="Schmidt S."/>
            <person name="Kaster A.-K."/>
            <person name="Goenrich M."/>
            <person name="Vollmers J."/>
            <person name="Thuermer A."/>
            <person name="Gottschalk G."/>
            <person name="Thauer R.K."/>
            <person name="Daniel R."/>
            <person name="Mueller V."/>
        </authorList>
    </citation>
    <scope>NUCLEOTIDE SEQUENCE [LARGE SCALE GENOMIC DNA]</scope>
    <source>
        <strain evidence="12">ATCC 29683 / DSM 1030 / JCM 2381 / KCTC 1655 / WB1</strain>
    </source>
</reference>
<feature type="transmembrane region" description="Helical" evidence="9">
    <location>
        <begin position="118"/>
        <end position="135"/>
    </location>
</feature>
<dbReference type="Pfam" id="PF07730">
    <property type="entry name" value="HisKA_3"/>
    <property type="match status" value="1"/>
</dbReference>
<dbReference type="Proteomes" id="UP000007177">
    <property type="component" value="Chromosome"/>
</dbReference>
<keyword evidence="4 11" id="KW-0808">Transferase</keyword>
<dbReference type="GO" id="GO:0046983">
    <property type="term" value="F:protein dimerization activity"/>
    <property type="evidence" value="ECO:0007669"/>
    <property type="project" value="InterPro"/>
</dbReference>
<keyword evidence="8" id="KW-0902">Two-component regulatory system</keyword>
<name>H6LJK6_ACEWD</name>
<organism evidence="11 12">
    <name type="scientific">Acetobacterium woodii (strain ATCC 29683 / DSM 1030 / JCM 2381 / KCTC 1655 / WB1)</name>
    <dbReference type="NCBI Taxonomy" id="931626"/>
    <lineage>
        <taxon>Bacteria</taxon>
        <taxon>Bacillati</taxon>
        <taxon>Bacillota</taxon>
        <taxon>Clostridia</taxon>
        <taxon>Eubacteriales</taxon>
        <taxon>Eubacteriaceae</taxon>
        <taxon>Acetobacterium</taxon>
    </lineage>
</organism>
<evidence type="ECO:0000256" key="8">
    <source>
        <dbReference type="ARBA" id="ARBA00023012"/>
    </source>
</evidence>
<dbReference type="eggNOG" id="COG4585">
    <property type="taxonomic scope" value="Bacteria"/>
</dbReference>
<reference evidence="11 12" key="2">
    <citation type="journal article" date="2012" name="PLoS ONE">
        <title>An ancient pathway combining carbon dioxide fixation with the generation and utilization of a sodium ion gradient for ATP synthesis.</title>
        <authorList>
            <person name="Poehlein A."/>
            <person name="Schmidt S."/>
            <person name="Kaster A.K."/>
            <person name="Goenrich M."/>
            <person name="Vollmers J."/>
            <person name="Thurmer A."/>
            <person name="Bertsch J."/>
            <person name="Schuchmann K."/>
            <person name="Voigt B."/>
            <person name="Hecker M."/>
            <person name="Daniel R."/>
            <person name="Thauer R.K."/>
            <person name="Gottschalk G."/>
            <person name="Muller V."/>
        </authorList>
    </citation>
    <scope>NUCLEOTIDE SEQUENCE [LARGE SCALE GENOMIC DNA]</scope>
    <source>
        <strain evidence="12">ATCC 29683 / DSM 1030 / JCM 2381 / KCTC 1655 / WB1</strain>
    </source>
</reference>
<evidence type="ECO:0000313" key="11">
    <source>
        <dbReference type="EMBL" id="AFA49934.1"/>
    </source>
</evidence>
<evidence type="ECO:0000256" key="3">
    <source>
        <dbReference type="ARBA" id="ARBA00022553"/>
    </source>
</evidence>
<dbReference type="HOGENOM" id="CLU_735096_0_0_9"/>
<dbReference type="InterPro" id="IPR036890">
    <property type="entry name" value="HATPase_C_sf"/>
</dbReference>
<dbReference type="KEGG" id="awo:Awo_c32060"/>
<dbReference type="RefSeq" id="WP_014357530.1">
    <property type="nucleotide sequence ID" value="NC_016894.1"/>
</dbReference>
<keyword evidence="9" id="KW-1133">Transmembrane helix</keyword>
<dbReference type="AlphaFoldDB" id="H6LJK6"/>
<evidence type="ECO:0000256" key="9">
    <source>
        <dbReference type="SAM" id="Phobius"/>
    </source>
</evidence>
<dbReference type="STRING" id="931626.Awo_c32060"/>
<dbReference type="Gene3D" id="3.30.565.10">
    <property type="entry name" value="Histidine kinase-like ATPase, C-terminal domain"/>
    <property type="match status" value="1"/>
</dbReference>
<keyword evidence="9" id="KW-0812">Transmembrane</keyword>
<evidence type="ECO:0000256" key="6">
    <source>
        <dbReference type="ARBA" id="ARBA00022777"/>
    </source>
</evidence>
<dbReference type="EC" id="2.7.13.3" evidence="2"/>
<evidence type="ECO:0000256" key="7">
    <source>
        <dbReference type="ARBA" id="ARBA00022840"/>
    </source>
</evidence>
<dbReference type="OrthoDB" id="9781904at2"/>
<sequence>MHKNIKENYFSIVKFIFLTIMLAYFMISSEKSLQAMSLECFWLGLFLIVSILYELGDRGRIGYLMGETALAILILFTQSGEGFYLIPVVALDLVAYFKLPIVVGGIAFGGSFFNPPDLASYLIISIFISVIYFQNHVMIKDYKEKVENYEREEFRLKDSISDRDILFKKKLAQNSLHYKNQMLEERARIYQALHDKLGHSINGSIYQLEASKVLMNKKPQESSRIIQTVINALRESMDEIRFILRKEKPDRKQATLLQLHGLCEECRAKYGIQATINLQGEDKAIPEPIWEVILDNSIEAISNALKYAQCSKLTIEIVVMNKVIRCSIDNNGLSCEKITLGMGLQGMKNRTAKVNGLIDIDGQNGFHINMIFPLTSL</sequence>
<keyword evidence="6 11" id="KW-0418">Kinase</keyword>
<feature type="transmembrane region" description="Helical" evidence="9">
    <location>
        <begin position="33"/>
        <end position="53"/>
    </location>
</feature>
<gene>
    <name evidence="11" type="ordered locus">Awo_c32060</name>
</gene>
<dbReference type="PANTHER" id="PTHR24421:SF10">
    <property type="entry name" value="NITRATE_NITRITE SENSOR PROTEIN NARQ"/>
    <property type="match status" value="1"/>
</dbReference>
<dbReference type="EMBL" id="CP002987">
    <property type="protein sequence ID" value="AFA49934.1"/>
    <property type="molecule type" value="Genomic_DNA"/>
</dbReference>
<evidence type="ECO:0000256" key="1">
    <source>
        <dbReference type="ARBA" id="ARBA00000085"/>
    </source>
</evidence>
<dbReference type="InterPro" id="IPR050482">
    <property type="entry name" value="Sensor_HK_TwoCompSys"/>
</dbReference>
<accession>H6LJK6</accession>
<dbReference type="GO" id="GO:0000155">
    <property type="term" value="F:phosphorelay sensor kinase activity"/>
    <property type="evidence" value="ECO:0007669"/>
    <property type="project" value="InterPro"/>
</dbReference>